<evidence type="ECO:0000313" key="7">
    <source>
        <dbReference type="EMBL" id="KEO59905.1"/>
    </source>
</evidence>
<dbReference type="eggNOG" id="COG4166">
    <property type="taxonomic scope" value="Bacteria"/>
</dbReference>
<dbReference type="PIRSF" id="PIRSF002741">
    <property type="entry name" value="MppA"/>
    <property type="match status" value="1"/>
</dbReference>
<gene>
    <name evidence="7" type="ORF">DT23_15320</name>
</gene>
<comment type="similarity">
    <text evidence="2">Belongs to the bacterial solute-binding protein 5 family.</text>
</comment>
<evidence type="ECO:0000256" key="5">
    <source>
        <dbReference type="SAM" id="SignalP"/>
    </source>
</evidence>
<dbReference type="Gene3D" id="3.90.76.10">
    <property type="entry name" value="Dipeptide-binding Protein, Domain 1"/>
    <property type="match status" value="1"/>
</dbReference>
<comment type="caution">
    <text evidence="7">The sequence shown here is derived from an EMBL/GenBank/DDBJ whole genome shotgun (WGS) entry which is preliminary data.</text>
</comment>
<keyword evidence="8" id="KW-1185">Reference proteome</keyword>
<keyword evidence="4 5" id="KW-0732">Signal</keyword>
<comment type="subcellular location">
    <subcellularLocation>
        <location evidence="1">Periplasm</location>
    </subcellularLocation>
</comment>
<sequence length="540" mass="61290">MKLILAISAFALMMGGAAPVFAQSDHVPAGTKLAKDQTYTYWLQDDIKTLDPDLNQSVEGNEMLLQLFEGLYTQDNTGELVPALATSYDLSDDKMTYTFHLRKDAKWSNGDPVTAQDFVYGWSRLADPKTASEYAWYLQLMNVANADAVVDGKKPVSDLGVKALDDYTFQVTLNKPTPYFRQMLTNASSFPVPEKVIEKFGDQWTRPENIVTDGAYTLETWDVGSKIVLKKSDTYWDAANTTLTEVTAIPIQDNDQALRRYEAGELDRVQIPAGQYPRLKKEYPDQAVSRPYSCTYAYRFNVGPKGPEALKDVRVRKALSYGINRDIIVDKILKGGQKPAYTWTHWATAGFTTPDIPYAHWTDQERMAKAKELLKEAGYGPDHPLKLRIMYNTSSDHKKIAIAVQQFWKAIGVNATLDNYEWKVYLDKLNQQHDFDVARTGWCADYNEASTYLDANTSWSDQNSGEWHNAEFDAVMKDSKTAADPQSDYTKAEQIMADQMPLAPIYHYAKVDMINSHIKGIFDKNVMNYWYAKDMYRTAN</sequence>
<dbReference type="PANTHER" id="PTHR30290">
    <property type="entry name" value="PERIPLASMIC BINDING COMPONENT OF ABC TRANSPORTER"/>
    <property type="match status" value="1"/>
</dbReference>
<evidence type="ECO:0000256" key="4">
    <source>
        <dbReference type="ARBA" id="ARBA00022729"/>
    </source>
</evidence>
<evidence type="ECO:0000256" key="1">
    <source>
        <dbReference type="ARBA" id="ARBA00004418"/>
    </source>
</evidence>
<dbReference type="Proteomes" id="UP000027471">
    <property type="component" value="Unassembled WGS sequence"/>
</dbReference>
<dbReference type="PROSITE" id="PS01040">
    <property type="entry name" value="SBP_BACTERIAL_5"/>
    <property type="match status" value="1"/>
</dbReference>
<evidence type="ECO:0000313" key="8">
    <source>
        <dbReference type="Proteomes" id="UP000027471"/>
    </source>
</evidence>
<dbReference type="Pfam" id="PF00496">
    <property type="entry name" value="SBP_bac_5"/>
    <property type="match status" value="1"/>
</dbReference>
<dbReference type="GO" id="GO:0015833">
    <property type="term" value="P:peptide transport"/>
    <property type="evidence" value="ECO:0007669"/>
    <property type="project" value="TreeGrafter"/>
</dbReference>
<dbReference type="Gene3D" id="3.40.190.10">
    <property type="entry name" value="Periplasmic binding protein-like II"/>
    <property type="match status" value="1"/>
</dbReference>
<dbReference type="SUPFAM" id="SSF53850">
    <property type="entry name" value="Periplasmic binding protein-like II"/>
    <property type="match status" value="1"/>
</dbReference>
<dbReference type="AlphaFoldDB" id="A0A074JVH2"/>
<evidence type="ECO:0000256" key="2">
    <source>
        <dbReference type="ARBA" id="ARBA00005695"/>
    </source>
</evidence>
<dbReference type="FunFam" id="3.90.76.10:FF:000001">
    <property type="entry name" value="Oligopeptide ABC transporter substrate-binding protein"/>
    <property type="match status" value="1"/>
</dbReference>
<organism evidence="7 8">
    <name type="scientific">Thioclava indica</name>
    <dbReference type="NCBI Taxonomy" id="1353528"/>
    <lineage>
        <taxon>Bacteria</taxon>
        <taxon>Pseudomonadati</taxon>
        <taxon>Pseudomonadota</taxon>
        <taxon>Alphaproteobacteria</taxon>
        <taxon>Rhodobacterales</taxon>
        <taxon>Paracoccaceae</taxon>
        <taxon>Thioclava</taxon>
    </lineage>
</organism>
<dbReference type="CDD" id="cd08504">
    <property type="entry name" value="PBP2_OppA"/>
    <property type="match status" value="1"/>
</dbReference>
<dbReference type="GO" id="GO:0030288">
    <property type="term" value="C:outer membrane-bounded periplasmic space"/>
    <property type="evidence" value="ECO:0007669"/>
    <property type="project" value="TreeGrafter"/>
</dbReference>
<reference evidence="7 8" key="1">
    <citation type="journal article" date="2015" name="Antonie Van Leeuwenhoek">
        <title>Thioclava indica sp. nov., isolated from surface seawater of the Indian Ocean.</title>
        <authorList>
            <person name="Liu Y."/>
            <person name="Lai Q."/>
            <person name="Du J."/>
            <person name="Xu H."/>
            <person name="Jiang L."/>
            <person name="Shao Z."/>
        </authorList>
    </citation>
    <scope>NUCLEOTIDE SEQUENCE [LARGE SCALE GENOMIC DNA]</scope>
    <source>
        <strain evidence="7 8">DT23-4</strain>
    </source>
</reference>
<dbReference type="PANTHER" id="PTHR30290:SF10">
    <property type="entry name" value="PERIPLASMIC OLIGOPEPTIDE-BINDING PROTEIN-RELATED"/>
    <property type="match status" value="1"/>
</dbReference>
<dbReference type="Gene3D" id="3.10.105.10">
    <property type="entry name" value="Dipeptide-binding Protein, Domain 3"/>
    <property type="match status" value="1"/>
</dbReference>
<dbReference type="InterPro" id="IPR030678">
    <property type="entry name" value="Peptide/Ni-bd"/>
</dbReference>
<proteinExistence type="inferred from homology"/>
<evidence type="ECO:0000259" key="6">
    <source>
        <dbReference type="Pfam" id="PF00496"/>
    </source>
</evidence>
<dbReference type="InterPro" id="IPR000914">
    <property type="entry name" value="SBP_5_dom"/>
</dbReference>
<dbReference type="STRING" id="1353528.DT23_15320"/>
<protein>
    <recommendedName>
        <fullName evidence="6">Solute-binding protein family 5 domain-containing protein</fullName>
    </recommendedName>
</protein>
<dbReference type="GO" id="GO:0043190">
    <property type="term" value="C:ATP-binding cassette (ABC) transporter complex"/>
    <property type="evidence" value="ECO:0007669"/>
    <property type="project" value="InterPro"/>
</dbReference>
<evidence type="ECO:0000256" key="3">
    <source>
        <dbReference type="ARBA" id="ARBA00022448"/>
    </source>
</evidence>
<dbReference type="InterPro" id="IPR023765">
    <property type="entry name" value="SBP_5_CS"/>
</dbReference>
<dbReference type="FunFam" id="3.10.105.10:FF:000001">
    <property type="entry name" value="Oligopeptide ABC transporter, oligopeptide-binding protein"/>
    <property type="match status" value="1"/>
</dbReference>
<dbReference type="EMBL" id="AUNB01000027">
    <property type="protein sequence ID" value="KEO59905.1"/>
    <property type="molecule type" value="Genomic_DNA"/>
</dbReference>
<dbReference type="InterPro" id="IPR039424">
    <property type="entry name" value="SBP_5"/>
</dbReference>
<feature type="domain" description="Solute-binding protein family 5" evidence="6">
    <location>
        <begin position="79"/>
        <end position="463"/>
    </location>
</feature>
<name>A0A074JVH2_9RHOB</name>
<feature type="chain" id="PRO_5001695233" description="Solute-binding protein family 5 domain-containing protein" evidence="5">
    <location>
        <begin position="23"/>
        <end position="540"/>
    </location>
</feature>
<accession>A0A074JVH2</accession>
<keyword evidence="3" id="KW-0813">Transport</keyword>
<feature type="signal peptide" evidence="5">
    <location>
        <begin position="1"/>
        <end position="22"/>
    </location>
</feature>
<dbReference type="GO" id="GO:1904680">
    <property type="term" value="F:peptide transmembrane transporter activity"/>
    <property type="evidence" value="ECO:0007669"/>
    <property type="project" value="TreeGrafter"/>
</dbReference>